<keyword evidence="1" id="KW-1133">Transmembrane helix</keyword>
<keyword evidence="1" id="KW-0472">Membrane</keyword>
<name>A0A1H6EVS8_9ACTN</name>
<proteinExistence type="predicted"/>
<organism evidence="2 3">
    <name type="scientific">Nonomuraea solani</name>
    <dbReference type="NCBI Taxonomy" id="1144553"/>
    <lineage>
        <taxon>Bacteria</taxon>
        <taxon>Bacillati</taxon>
        <taxon>Actinomycetota</taxon>
        <taxon>Actinomycetes</taxon>
        <taxon>Streptosporangiales</taxon>
        <taxon>Streptosporangiaceae</taxon>
        <taxon>Nonomuraea</taxon>
    </lineage>
</organism>
<dbReference type="Gene3D" id="2.160.20.10">
    <property type="entry name" value="Single-stranded right-handed beta-helix, Pectin lyase-like"/>
    <property type="match status" value="1"/>
</dbReference>
<dbReference type="SUPFAM" id="SSF51126">
    <property type="entry name" value="Pectin lyase-like"/>
    <property type="match status" value="1"/>
</dbReference>
<dbReference type="SMART" id="SM00710">
    <property type="entry name" value="PbH1"/>
    <property type="match status" value="5"/>
</dbReference>
<evidence type="ECO:0000313" key="3">
    <source>
        <dbReference type="Proteomes" id="UP000236732"/>
    </source>
</evidence>
<accession>A0A1H6EVS8</accession>
<evidence type="ECO:0000313" key="2">
    <source>
        <dbReference type="EMBL" id="SEH01957.1"/>
    </source>
</evidence>
<evidence type="ECO:0000256" key="1">
    <source>
        <dbReference type="SAM" id="Phobius"/>
    </source>
</evidence>
<keyword evidence="3" id="KW-1185">Reference proteome</keyword>
<dbReference type="InterPro" id="IPR012334">
    <property type="entry name" value="Pectin_lyas_fold"/>
</dbReference>
<dbReference type="InterPro" id="IPR011050">
    <property type="entry name" value="Pectin_lyase_fold/virulence"/>
</dbReference>
<gene>
    <name evidence="2" type="ORF">SAMN05444920_12313</name>
</gene>
<dbReference type="AlphaFoldDB" id="A0A1H6EVS8"/>
<keyword evidence="1" id="KW-0812">Transmembrane</keyword>
<protein>
    <submittedName>
        <fullName evidence="2">Right handed beta helix region</fullName>
    </submittedName>
</protein>
<sequence length="471" mass="50417">MLAQQVHEPHADFFAKNCLRSGKCARSVKKIRMGPAIGHNDRYGRGFSGRCAPVSTVLTRGITLRQLPVRLFAGGAALTAAVAAGAIFMPLQPASASRVEATCANTADDAKTLQAAIDSSKEGDEVVFKGPCLINATISLPDMRTYRGDSKAGTVLKQADGANLPAVLASEGWLKNTDNSGETIRVEKLTIDGNRDNNTGTVGLLLRSWNTRVYDLDIYSTPSDGIRISNPSQNGTLLRNTMVNSIISDVYIEAAAEAGLRVIDPGNSVTDWTFQRSWIGFSGTHAIQSDNAAGWTFSDLHLYATPKNAIDAHRCFGTSIHNNYIEDFGAESTADQTYYGIRCDLQGEANTTITANRIHKFLPPPNALAELRKARQQGSAPPERKTAATGPLPENVNFVYLALDAVNYGKGHAAISGNTILGHGTKRETGLLLDKGDGDGEAMRVTSTGNLIDDIGVPRKIGKGVRVTRGY</sequence>
<dbReference type="EMBL" id="FNVT01000023">
    <property type="protein sequence ID" value="SEH01957.1"/>
    <property type="molecule type" value="Genomic_DNA"/>
</dbReference>
<dbReference type="InterPro" id="IPR006626">
    <property type="entry name" value="PbH1"/>
</dbReference>
<dbReference type="Proteomes" id="UP000236732">
    <property type="component" value="Unassembled WGS sequence"/>
</dbReference>
<feature type="transmembrane region" description="Helical" evidence="1">
    <location>
        <begin position="69"/>
        <end position="91"/>
    </location>
</feature>
<reference evidence="2 3" key="1">
    <citation type="submission" date="2016-10" db="EMBL/GenBank/DDBJ databases">
        <authorList>
            <person name="de Groot N.N."/>
        </authorList>
    </citation>
    <scope>NUCLEOTIDE SEQUENCE [LARGE SCALE GENOMIC DNA]</scope>
    <source>
        <strain evidence="2 3">CGMCC 4.7037</strain>
    </source>
</reference>